<dbReference type="eggNOG" id="COG0484">
    <property type="taxonomic scope" value="Bacteria"/>
</dbReference>
<sequence length="312" mass="34372">MRKLLLYILSTLTLSVTAVNSPHGANFKIDCAVCHTADNWKKIKDGGFNHNKTHFPLVGQHKTVSCRQCHKSLDFKQASTDCASCHADVHQGTVGRDCARCHTPNSWIVTKIKQLHRQAGFDLAGAHAAADCNRCHTSASSLQFKNIRTDCYACHKAKYDATTTPNHRAVGFDTDCARCHNMVGRDWNSYGKGFDHGAFPLTGGHKLACDACHINNDYKTKLSPNCSSCHSVDNNNSVAAHKTKFMAFDCSACHSSKGWNVISFKQHDGSFGKIYSGKHKGKWSSCTDCHTNNSSYQPSCRKCHDFSTGKLP</sequence>
<organism evidence="3 4">
    <name type="scientific">Paludibacter propionicigenes (strain DSM 17365 / JCM 13257 / WB4)</name>
    <dbReference type="NCBI Taxonomy" id="694427"/>
    <lineage>
        <taxon>Bacteria</taxon>
        <taxon>Pseudomonadati</taxon>
        <taxon>Bacteroidota</taxon>
        <taxon>Bacteroidia</taxon>
        <taxon>Bacteroidales</taxon>
        <taxon>Paludibacteraceae</taxon>
        <taxon>Paludibacter</taxon>
    </lineage>
</organism>
<dbReference type="InterPro" id="IPR036280">
    <property type="entry name" value="Multihaem_cyt_sf"/>
</dbReference>
<dbReference type="STRING" id="694427.Palpr_0870"/>
<name>E4T2S8_PALPW</name>
<dbReference type="EMBL" id="CP002345">
    <property type="protein sequence ID" value="ADQ79022.1"/>
    <property type="molecule type" value="Genomic_DNA"/>
</dbReference>
<accession>E4T2S8</accession>
<dbReference type="Gene3D" id="3.90.10.10">
    <property type="entry name" value="Cytochrome C3"/>
    <property type="match status" value="4"/>
</dbReference>
<dbReference type="OrthoDB" id="9814800at2"/>
<keyword evidence="4" id="KW-1185">Reference proteome</keyword>
<evidence type="ECO:0000313" key="4">
    <source>
        <dbReference type="Proteomes" id="UP000008718"/>
    </source>
</evidence>
<dbReference type="InterPro" id="IPR051829">
    <property type="entry name" value="Multiheme_Cytochr_ET"/>
</dbReference>
<reference evidence="3 4" key="2">
    <citation type="journal article" date="2011" name="Stand. Genomic Sci.">
        <title>Complete genome sequence of Paludibacter propionicigenes type strain (WB4).</title>
        <authorList>
            <person name="Gronow S."/>
            <person name="Munk C."/>
            <person name="Lapidus A."/>
            <person name="Nolan M."/>
            <person name="Lucas S."/>
            <person name="Hammon N."/>
            <person name="Deshpande S."/>
            <person name="Cheng J.F."/>
            <person name="Tapia R."/>
            <person name="Han C."/>
            <person name="Goodwin L."/>
            <person name="Pitluck S."/>
            <person name="Liolios K."/>
            <person name="Ivanova N."/>
            <person name="Mavromatis K."/>
            <person name="Mikhailova N."/>
            <person name="Pati A."/>
            <person name="Chen A."/>
            <person name="Palaniappan K."/>
            <person name="Land M."/>
            <person name="Hauser L."/>
            <person name="Chang Y.J."/>
            <person name="Jeffries C.D."/>
            <person name="Brambilla E."/>
            <person name="Rohde M."/>
            <person name="Goker M."/>
            <person name="Detter J.C."/>
            <person name="Woyke T."/>
            <person name="Bristow J."/>
            <person name="Eisen J.A."/>
            <person name="Markowitz V."/>
            <person name="Hugenholtz P."/>
            <person name="Kyrpides N.C."/>
            <person name="Klenk H.P."/>
        </authorList>
    </citation>
    <scope>NUCLEOTIDE SEQUENCE [LARGE SCALE GENOMIC DNA]</scope>
    <source>
        <strain evidence="4">DSM 17365 / JCM 13257 / WB4</strain>
    </source>
</reference>
<dbReference type="PANTHER" id="PTHR35038">
    <property type="entry name" value="DISSIMILATORY SULFITE REDUCTASE SIRA"/>
    <property type="match status" value="1"/>
</dbReference>
<keyword evidence="1 2" id="KW-0732">Signal</keyword>
<dbReference type="AlphaFoldDB" id="E4T2S8"/>
<protein>
    <submittedName>
        <fullName evidence="3">Uncharacterized protein</fullName>
    </submittedName>
</protein>
<dbReference type="Proteomes" id="UP000008718">
    <property type="component" value="Chromosome"/>
</dbReference>
<evidence type="ECO:0000256" key="2">
    <source>
        <dbReference type="SAM" id="SignalP"/>
    </source>
</evidence>
<dbReference type="HOGENOM" id="CLU_929517_0_0_10"/>
<evidence type="ECO:0000256" key="1">
    <source>
        <dbReference type="ARBA" id="ARBA00022729"/>
    </source>
</evidence>
<reference key="1">
    <citation type="submission" date="2010-11" db="EMBL/GenBank/DDBJ databases">
        <title>The complete genome of Paludibacter propionicigenes DSM 17365.</title>
        <authorList>
            <consortium name="US DOE Joint Genome Institute (JGI-PGF)"/>
            <person name="Lucas S."/>
            <person name="Copeland A."/>
            <person name="Lapidus A."/>
            <person name="Bruce D."/>
            <person name="Goodwin L."/>
            <person name="Pitluck S."/>
            <person name="Kyrpides N."/>
            <person name="Mavromatis K."/>
            <person name="Ivanova N."/>
            <person name="Munk A.C."/>
            <person name="Brettin T."/>
            <person name="Detter J.C."/>
            <person name="Han C."/>
            <person name="Tapia R."/>
            <person name="Land M."/>
            <person name="Hauser L."/>
            <person name="Markowitz V."/>
            <person name="Cheng J.-F."/>
            <person name="Hugenholtz P."/>
            <person name="Woyke T."/>
            <person name="Wu D."/>
            <person name="Gronow S."/>
            <person name="Wellnitz S."/>
            <person name="Brambilla E."/>
            <person name="Klenk H.-P."/>
            <person name="Eisen J.A."/>
        </authorList>
    </citation>
    <scope>NUCLEOTIDE SEQUENCE</scope>
    <source>
        <strain>WB4</strain>
    </source>
</reference>
<proteinExistence type="predicted"/>
<feature type="chain" id="PRO_5003188987" evidence="2">
    <location>
        <begin position="19"/>
        <end position="312"/>
    </location>
</feature>
<dbReference type="SUPFAM" id="SSF48695">
    <property type="entry name" value="Multiheme cytochromes"/>
    <property type="match status" value="1"/>
</dbReference>
<feature type="signal peptide" evidence="2">
    <location>
        <begin position="1"/>
        <end position="18"/>
    </location>
</feature>
<dbReference type="RefSeq" id="WP_013444391.1">
    <property type="nucleotide sequence ID" value="NC_014734.1"/>
</dbReference>
<gene>
    <name evidence="3" type="ordered locus">Palpr_0870</name>
</gene>
<evidence type="ECO:0000313" key="3">
    <source>
        <dbReference type="EMBL" id="ADQ79022.1"/>
    </source>
</evidence>
<dbReference type="KEGG" id="ppn:Palpr_0870"/>